<dbReference type="AlphaFoldDB" id="A0A9N9FAK8"/>
<comment type="caution">
    <text evidence="2">The sequence shown here is derived from an EMBL/GenBank/DDBJ whole genome shotgun (WGS) entry which is preliminary data.</text>
</comment>
<name>A0A9N9FAK8_9GLOM</name>
<sequence>MNAAIQRRLIGKIFARTTTWLVSSASSAPASCTPTAPSSSTPSASAPSGPIAPSAPTPSAPALSPVKRKRKNNIPQYTISNPRRSGRKQQQVPNHEISQKRQKLNRKLMGIYNRMRQEDDIITRDQRDL</sequence>
<keyword evidence="3" id="KW-1185">Reference proteome</keyword>
<reference evidence="2" key="1">
    <citation type="submission" date="2021-06" db="EMBL/GenBank/DDBJ databases">
        <authorList>
            <person name="Kallberg Y."/>
            <person name="Tangrot J."/>
            <person name="Rosling A."/>
        </authorList>
    </citation>
    <scope>NUCLEOTIDE SEQUENCE</scope>
    <source>
        <strain evidence="2">AZ414A</strain>
    </source>
</reference>
<proteinExistence type="predicted"/>
<evidence type="ECO:0000256" key="1">
    <source>
        <dbReference type="SAM" id="MobiDB-lite"/>
    </source>
</evidence>
<accession>A0A9N9FAK8</accession>
<protein>
    <submittedName>
        <fullName evidence="2">7711_t:CDS:1</fullName>
    </submittedName>
</protein>
<evidence type="ECO:0000313" key="2">
    <source>
        <dbReference type="EMBL" id="CAG8522193.1"/>
    </source>
</evidence>
<dbReference type="Proteomes" id="UP000789706">
    <property type="component" value="Unassembled WGS sequence"/>
</dbReference>
<gene>
    <name evidence="2" type="ORF">DEBURN_LOCUS5719</name>
</gene>
<feature type="compositionally biased region" description="Low complexity" evidence="1">
    <location>
        <begin position="24"/>
        <end position="52"/>
    </location>
</feature>
<evidence type="ECO:0000313" key="3">
    <source>
        <dbReference type="Proteomes" id="UP000789706"/>
    </source>
</evidence>
<organism evidence="2 3">
    <name type="scientific">Diversispora eburnea</name>
    <dbReference type="NCBI Taxonomy" id="1213867"/>
    <lineage>
        <taxon>Eukaryota</taxon>
        <taxon>Fungi</taxon>
        <taxon>Fungi incertae sedis</taxon>
        <taxon>Mucoromycota</taxon>
        <taxon>Glomeromycotina</taxon>
        <taxon>Glomeromycetes</taxon>
        <taxon>Diversisporales</taxon>
        <taxon>Diversisporaceae</taxon>
        <taxon>Diversispora</taxon>
    </lineage>
</organism>
<feature type="non-terminal residue" evidence="2">
    <location>
        <position position="129"/>
    </location>
</feature>
<dbReference type="EMBL" id="CAJVPK010000525">
    <property type="protein sequence ID" value="CAG8522193.1"/>
    <property type="molecule type" value="Genomic_DNA"/>
</dbReference>
<feature type="region of interest" description="Disordered" evidence="1">
    <location>
        <begin position="24"/>
        <end position="111"/>
    </location>
</feature>
<feature type="compositionally biased region" description="Polar residues" evidence="1">
    <location>
        <begin position="73"/>
        <end position="93"/>
    </location>
</feature>